<reference evidence="1" key="1">
    <citation type="submission" date="2018-02" db="EMBL/GenBank/DDBJ databases">
        <title>Rhizophora mucronata_Transcriptome.</title>
        <authorList>
            <person name="Meera S.P."/>
            <person name="Sreeshan A."/>
            <person name="Augustine A."/>
        </authorList>
    </citation>
    <scope>NUCLEOTIDE SEQUENCE</scope>
    <source>
        <tissue evidence="1">Leaf</tissue>
    </source>
</reference>
<evidence type="ECO:0000313" key="1">
    <source>
        <dbReference type="EMBL" id="MBX73472.1"/>
    </source>
</evidence>
<accession>A0A2P2R2K4</accession>
<name>A0A2P2R2K4_RHIMU</name>
<proteinExistence type="predicted"/>
<dbReference type="EMBL" id="GGEC01092988">
    <property type="protein sequence ID" value="MBX73472.1"/>
    <property type="molecule type" value="Transcribed_RNA"/>
</dbReference>
<protein>
    <submittedName>
        <fullName evidence="1">Uncharacterized protein</fullName>
    </submittedName>
</protein>
<sequence>MFLCEFKITQNYKV</sequence>
<organism evidence="1">
    <name type="scientific">Rhizophora mucronata</name>
    <name type="common">Asiatic mangrove</name>
    <dbReference type="NCBI Taxonomy" id="61149"/>
    <lineage>
        <taxon>Eukaryota</taxon>
        <taxon>Viridiplantae</taxon>
        <taxon>Streptophyta</taxon>
        <taxon>Embryophyta</taxon>
        <taxon>Tracheophyta</taxon>
        <taxon>Spermatophyta</taxon>
        <taxon>Magnoliopsida</taxon>
        <taxon>eudicotyledons</taxon>
        <taxon>Gunneridae</taxon>
        <taxon>Pentapetalae</taxon>
        <taxon>rosids</taxon>
        <taxon>fabids</taxon>
        <taxon>Malpighiales</taxon>
        <taxon>Rhizophoraceae</taxon>
        <taxon>Rhizophora</taxon>
    </lineage>
</organism>